<comment type="caution">
    <text evidence="4">The sequence shown here is derived from an EMBL/GenBank/DDBJ whole genome shotgun (WGS) entry which is preliminary data.</text>
</comment>
<evidence type="ECO:0000313" key="4">
    <source>
        <dbReference type="EMBL" id="RID83828.1"/>
    </source>
</evidence>
<organism evidence="4 5">
    <name type="scientific">Mesobacillus zeae</name>
    <dbReference type="NCBI Taxonomy" id="1917180"/>
    <lineage>
        <taxon>Bacteria</taxon>
        <taxon>Bacillati</taxon>
        <taxon>Bacillota</taxon>
        <taxon>Bacilli</taxon>
        <taxon>Bacillales</taxon>
        <taxon>Bacillaceae</taxon>
        <taxon>Mesobacillus</taxon>
    </lineage>
</organism>
<dbReference type="GO" id="GO:0016787">
    <property type="term" value="F:hydrolase activity"/>
    <property type="evidence" value="ECO:0007669"/>
    <property type="project" value="UniProtKB-KW"/>
</dbReference>
<evidence type="ECO:0000313" key="5">
    <source>
        <dbReference type="Proteomes" id="UP000265816"/>
    </source>
</evidence>
<reference evidence="4 5" key="1">
    <citation type="submission" date="2018-08" db="EMBL/GenBank/DDBJ databases">
        <title>Bacillus jemisoniae sp. nov., Bacillus chryseoplanitiae sp. nov., Bacillus resnikiae sp. nov., and Bacillus frankliniae sp. nov., isolated from Viking spacecraft and associated surfaces.</title>
        <authorList>
            <person name="Seuylemezian A."/>
            <person name="Vaishampayan P."/>
        </authorList>
    </citation>
    <scope>NUCLEOTIDE SEQUENCE [LARGE SCALE GENOMIC DNA]</scope>
    <source>
        <strain evidence="4 5">JJ-247</strain>
    </source>
</reference>
<gene>
    <name evidence="4" type="ORF">D1970_14575</name>
</gene>
<proteinExistence type="inferred from homology"/>
<protein>
    <recommendedName>
        <fullName evidence="3">Nucleotidase</fullName>
        <ecNumber evidence="3">3.1.3.-</ecNumber>
    </recommendedName>
</protein>
<dbReference type="InterPro" id="IPR023214">
    <property type="entry name" value="HAD_sf"/>
</dbReference>
<accession>A0A398B4T1</accession>
<keyword evidence="5" id="KW-1185">Reference proteome</keyword>
<dbReference type="InterPro" id="IPR052419">
    <property type="entry name" value="5_3-deoxyribonucleotidase-like"/>
</dbReference>
<keyword evidence="2 3" id="KW-0378">Hydrolase</keyword>
<dbReference type="PANTHER" id="PTHR35134">
    <property type="entry name" value="NUCLEOTIDASE YQFW-RELATED"/>
    <property type="match status" value="1"/>
</dbReference>
<name>A0A398B4T1_9BACI</name>
<dbReference type="EC" id="3.1.3.-" evidence="3"/>
<dbReference type="InterPro" id="IPR009206">
    <property type="entry name" value="Nucleotidase_putative"/>
</dbReference>
<evidence type="ECO:0000256" key="3">
    <source>
        <dbReference type="PIRNR" id="PIRNR021362"/>
    </source>
</evidence>
<evidence type="ECO:0000256" key="2">
    <source>
        <dbReference type="ARBA" id="ARBA00022801"/>
    </source>
</evidence>
<dbReference type="RefSeq" id="WP_119113603.1">
    <property type="nucleotide sequence ID" value="NZ_CBCSEO010000005.1"/>
</dbReference>
<dbReference type="Proteomes" id="UP000265816">
    <property type="component" value="Unassembled WGS sequence"/>
</dbReference>
<dbReference type="Gene3D" id="3.40.50.1000">
    <property type="entry name" value="HAD superfamily/HAD-like"/>
    <property type="match status" value="1"/>
</dbReference>
<dbReference type="AlphaFoldDB" id="A0A398B4T1"/>
<evidence type="ECO:0000256" key="1">
    <source>
        <dbReference type="ARBA" id="ARBA00009589"/>
    </source>
</evidence>
<dbReference type="SUPFAM" id="SSF56784">
    <property type="entry name" value="HAD-like"/>
    <property type="match status" value="1"/>
</dbReference>
<comment type="similarity">
    <text evidence="1 3">Belongs to the 5'(3')-deoxyribonucleotidase family.</text>
</comment>
<dbReference type="InterPro" id="IPR036412">
    <property type="entry name" value="HAD-like_sf"/>
</dbReference>
<dbReference type="OrthoDB" id="2471595at2"/>
<sequence>MKKRFGIDIDGTVTCPSSMVPFLNRDFQLNITLQDIKQYDLLPLVTVSRKEFAEWFVKNEPAIYSTSPLAKGAKQTLRSWEKQHELYFISARGNHLLELTKDWFSSNELLYHHIELIGSHDKVAAAKTFEVDIFFEDKHDNAVTINEECNIPVILFNTPYNQEPIPDGVARVNNWEEANVWVENWLRNNT</sequence>
<dbReference type="PIRSF" id="PIRSF021362">
    <property type="entry name" value="UCP021362_HAD"/>
    <property type="match status" value="1"/>
</dbReference>
<dbReference type="PANTHER" id="PTHR35134:SF2">
    <property type="entry name" value="NUCLEOTIDASE YQFW-RELATED"/>
    <property type="match status" value="1"/>
</dbReference>
<dbReference type="EMBL" id="QWVT01000024">
    <property type="protein sequence ID" value="RID83828.1"/>
    <property type="molecule type" value="Genomic_DNA"/>
</dbReference>